<protein>
    <submittedName>
        <fullName evidence="1">Uncharacterized protein</fullName>
    </submittedName>
</protein>
<dbReference type="Proteomes" id="UP000005709">
    <property type="component" value="Unassembled WGS sequence"/>
</dbReference>
<organism evidence="1 2">
    <name type="scientific">Campylobacter gracilis RM3268</name>
    <dbReference type="NCBI Taxonomy" id="553220"/>
    <lineage>
        <taxon>Bacteria</taxon>
        <taxon>Pseudomonadati</taxon>
        <taxon>Campylobacterota</taxon>
        <taxon>Epsilonproteobacteria</taxon>
        <taxon>Campylobacterales</taxon>
        <taxon>Campylobacteraceae</taxon>
        <taxon>Campylobacter</taxon>
    </lineage>
</organism>
<dbReference type="EMBL" id="ACYG01000032">
    <property type="protein sequence ID" value="EEV16273.1"/>
    <property type="molecule type" value="Genomic_DNA"/>
</dbReference>
<dbReference type="AlphaFoldDB" id="C8PLG1"/>
<proteinExistence type="predicted"/>
<evidence type="ECO:0000313" key="1">
    <source>
        <dbReference type="EMBL" id="EEV16273.1"/>
    </source>
</evidence>
<name>C8PLG1_9BACT</name>
<gene>
    <name evidence="1" type="ORF">CAMGR0001_1970</name>
</gene>
<accession>C8PLG1</accession>
<sequence>MRRKLTARSILPRVGEIVKPNEKRAAWQILNLFYAAT</sequence>
<keyword evidence="2" id="KW-1185">Reference proteome</keyword>
<reference evidence="1 2" key="1">
    <citation type="submission" date="2009-07" db="EMBL/GenBank/DDBJ databases">
        <authorList>
            <person name="Madupu R."/>
            <person name="Sebastian Y."/>
            <person name="Durkin A.S."/>
            <person name="Torralba M."/>
            <person name="Methe B."/>
            <person name="Sutton G.G."/>
            <person name="Strausberg R.L."/>
            <person name="Nelson K.E."/>
        </authorList>
    </citation>
    <scope>NUCLEOTIDE SEQUENCE [LARGE SCALE GENOMIC DNA]</scope>
    <source>
        <strain evidence="1 2">RM3268</strain>
    </source>
</reference>
<evidence type="ECO:0000313" key="2">
    <source>
        <dbReference type="Proteomes" id="UP000005709"/>
    </source>
</evidence>
<comment type="caution">
    <text evidence="1">The sequence shown here is derived from an EMBL/GenBank/DDBJ whole genome shotgun (WGS) entry which is preliminary data.</text>
</comment>